<dbReference type="PROSITE" id="PS50198">
    <property type="entry name" value="PPIC_PPIASE_2"/>
    <property type="match status" value="2"/>
</dbReference>
<organism evidence="4 5">
    <name type="scientific">Patiriisocius marinus</name>
    <dbReference type="NCBI Taxonomy" id="1397112"/>
    <lineage>
        <taxon>Bacteria</taxon>
        <taxon>Pseudomonadati</taxon>
        <taxon>Bacteroidota</taxon>
        <taxon>Flavobacteriia</taxon>
        <taxon>Flavobacteriales</taxon>
        <taxon>Flavobacteriaceae</taxon>
        <taxon>Patiriisocius</taxon>
    </lineage>
</organism>
<comment type="caution">
    <text evidence="4">The sequence shown here is derived from an EMBL/GenBank/DDBJ whole genome shotgun (WGS) entry which is preliminary data.</text>
</comment>
<dbReference type="EMBL" id="BKCG01000012">
    <property type="protein sequence ID" value="GER60925.1"/>
    <property type="molecule type" value="Genomic_DNA"/>
</dbReference>
<dbReference type="OrthoDB" id="14196at2"/>
<sequence>MKKTTFIFAFFLIVATAFAQKPTDVLMTIEGEPILVNEFERVYKKNLELVKDESQKTIDGYLDLFIDYKLKVAEAYAQNLDEDKAYKREFTKYRDQLARNYVNETRLFEGIAEEAYNRGKEQINANHILIKVGYDALPQDTLKAYNKIKSLRERALAGEDFIALAKQNSEEPGAKERGGDLGYFTVFSMVYPFENMAYNTPVGEISDIVRTNFGYHVLKVNDRRIRESPIVVSHIMITEKKDDPSFNPEERINELYKMLQQGSNFEELAKQFSDDKNSAKLGGKLKAFSRGQLRSDSFENSAYNLQNPGDLSKPIKTRFGWHVLKLEEKMKERSFEEQKEDLYRKIKKGDRSKVISTQVTQDIIKKYGIKRYEYLDFFDEYASDEVTKSKWKITDTLTGDRNKVVFTIGNKDIYYDEFAEYIYYRQRFAEKKPTKRDYIENMYNEFESIEIKEYLNEQLESENPEFGAIIGEYRDGLLIFDVMKKNIWQKAKRDTLGLERFYQTVASNYSWDERIDAEILSGGDSAKIQEAKAMLEAGKTAEAIKAALNTNDKVHIIISSGRYEKNDATLPEGLAFQKGVSDVLSNGETYSVVNIKEVLPPSTKTFEEVKGRVMSEYQNQIENDWINSLQAKYKVDVDKRTLKKLKKRYK</sequence>
<dbReference type="InterPro" id="IPR046357">
    <property type="entry name" value="PPIase_dom_sf"/>
</dbReference>
<accession>A0A5J4ISF1</accession>
<dbReference type="PANTHER" id="PTHR47245:SF2">
    <property type="entry name" value="PEPTIDYL-PROLYL CIS-TRANS ISOMERASE HP_0175-RELATED"/>
    <property type="match status" value="1"/>
</dbReference>
<evidence type="ECO:0000256" key="2">
    <source>
        <dbReference type="SAM" id="SignalP"/>
    </source>
</evidence>
<dbReference type="Pfam" id="PF00639">
    <property type="entry name" value="Rotamase"/>
    <property type="match status" value="1"/>
</dbReference>
<evidence type="ECO:0000313" key="5">
    <source>
        <dbReference type="Proteomes" id="UP000326509"/>
    </source>
</evidence>
<evidence type="ECO:0000313" key="4">
    <source>
        <dbReference type="EMBL" id="GER60925.1"/>
    </source>
</evidence>
<proteinExistence type="predicted"/>
<dbReference type="AlphaFoldDB" id="A0A5J4ISF1"/>
<feature type="chain" id="PRO_5023884466" evidence="2">
    <location>
        <begin position="20"/>
        <end position="650"/>
    </location>
</feature>
<feature type="domain" description="PpiC" evidence="3">
    <location>
        <begin position="227"/>
        <end position="328"/>
    </location>
</feature>
<name>A0A5J4ISF1_9FLAO</name>
<dbReference type="Proteomes" id="UP000326509">
    <property type="component" value="Unassembled WGS sequence"/>
</dbReference>
<dbReference type="SUPFAM" id="SSF54534">
    <property type="entry name" value="FKBP-like"/>
    <property type="match status" value="2"/>
</dbReference>
<gene>
    <name evidence="4" type="ORF">ULMA_30330</name>
</gene>
<feature type="domain" description="PpiC" evidence="3">
    <location>
        <begin position="120"/>
        <end position="222"/>
    </location>
</feature>
<keyword evidence="1" id="KW-0697">Rotamase</keyword>
<keyword evidence="2" id="KW-0732">Signal</keyword>
<reference evidence="4 5" key="1">
    <citation type="submission" date="2019-08" db="EMBL/GenBank/DDBJ databases">
        <title>Draft genome sequence of Ulvibacter marinus type strain NBRC 109484.</title>
        <authorList>
            <person name="Kawano K."/>
            <person name="Ushijima N."/>
            <person name="Kihara M."/>
            <person name="Itoh H."/>
        </authorList>
    </citation>
    <scope>NUCLEOTIDE SEQUENCE [LARGE SCALE GENOMIC DNA]</scope>
    <source>
        <strain evidence="4 5">NBRC 109484</strain>
    </source>
</reference>
<dbReference type="InterPro" id="IPR050245">
    <property type="entry name" value="PrsA_foldase"/>
</dbReference>
<keyword evidence="1 4" id="KW-0413">Isomerase</keyword>
<keyword evidence="5" id="KW-1185">Reference proteome</keyword>
<dbReference type="InterPro" id="IPR000297">
    <property type="entry name" value="PPIase_PpiC"/>
</dbReference>
<evidence type="ECO:0000256" key="1">
    <source>
        <dbReference type="PROSITE-ProRule" id="PRU00278"/>
    </source>
</evidence>
<dbReference type="Pfam" id="PF13616">
    <property type="entry name" value="Rotamase_3"/>
    <property type="match status" value="1"/>
</dbReference>
<evidence type="ECO:0000259" key="3">
    <source>
        <dbReference type="PROSITE" id="PS50198"/>
    </source>
</evidence>
<feature type="signal peptide" evidence="2">
    <location>
        <begin position="1"/>
        <end position="19"/>
    </location>
</feature>
<dbReference type="PANTHER" id="PTHR47245">
    <property type="entry name" value="PEPTIDYLPROLYL ISOMERASE"/>
    <property type="match status" value="1"/>
</dbReference>
<protein>
    <submittedName>
        <fullName evidence="4">Peptidyl-prolyl cis-trans isomerase</fullName>
    </submittedName>
</protein>
<dbReference type="GO" id="GO:0003755">
    <property type="term" value="F:peptidyl-prolyl cis-trans isomerase activity"/>
    <property type="evidence" value="ECO:0007669"/>
    <property type="project" value="UniProtKB-KW"/>
</dbReference>
<dbReference type="Gene3D" id="3.10.50.40">
    <property type="match status" value="2"/>
</dbReference>
<dbReference type="RefSeq" id="WP_151675352.1">
    <property type="nucleotide sequence ID" value="NZ_BKCG01000012.1"/>
</dbReference>